<dbReference type="InterPro" id="IPR011009">
    <property type="entry name" value="Kinase-like_dom_sf"/>
</dbReference>
<dbReference type="EMBL" id="PDNA01000136">
    <property type="protein sequence ID" value="PGH11164.1"/>
    <property type="molecule type" value="Genomic_DNA"/>
</dbReference>
<gene>
    <name evidence="3" type="ORF">AJ80_07266</name>
</gene>
<evidence type="ECO:0000256" key="1">
    <source>
        <dbReference type="ARBA" id="ARBA00011961"/>
    </source>
</evidence>
<accession>A0A2B7XHF4</accession>
<proteinExistence type="predicted"/>
<dbReference type="SUPFAM" id="SSF56112">
    <property type="entry name" value="Protein kinase-like (PK-like)"/>
    <property type="match status" value="1"/>
</dbReference>
<dbReference type="GO" id="GO:0102193">
    <property type="term" value="F:protein-ribulosamine 3-kinase activity"/>
    <property type="evidence" value="ECO:0007669"/>
    <property type="project" value="UniProtKB-EC"/>
</dbReference>
<dbReference type="OrthoDB" id="5772781at2759"/>
<protein>
    <recommendedName>
        <fullName evidence="1">protein-ribulosamine 3-kinase</fullName>
        <ecNumber evidence="1">2.7.1.172</ecNumber>
    </recommendedName>
</protein>
<dbReference type="Pfam" id="PF03881">
    <property type="entry name" value="Fructosamin_kin"/>
    <property type="match status" value="1"/>
</dbReference>
<keyword evidence="4" id="KW-1185">Reference proteome</keyword>
<sequence>MVTQFKAQPTTMAARGRENLELSEESIKLDSSIIAEDTELPKGSKITAVLDHGTSFWAHTSRLDVELQDGTSQSFFIKVISNTIGKNMVHGEFESMKTIYELSPEFAAKPVAWGAYQEAPDTYFFLCEYRDMTGDIPAPDEFTSHLAAMHKNSKSPTSKFGFHMDTYCGNLPQMNEWEDSWETFFTKNLKLALKLEAAARGWDPEFDELVPVVFDKVVPRLLRPLESEGRSIKPSLVHGDLWFSNSGVDATTNGSLIFDACCLYAHNEYEFGQWRPVCNRFGPDYLAAYQSHCEKSPPEEDYDGRLDLYKLRFNTHVSALFPENETLREQMLGDMRDLVQRYGGN</sequence>
<dbReference type="Proteomes" id="UP000224634">
    <property type="component" value="Unassembled WGS sequence"/>
</dbReference>
<comment type="catalytic activity">
    <reaction evidence="2">
        <text>N(6)-D-ribulosyl-L-lysyl-[protein] + ATP = N(6)-(3-O-phospho-D-ribulosyl)-L-lysyl-[protein] + ADP + H(+)</text>
        <dbReference type="Rhea" id="RHEA:48432"/>
        <dbReference type="Rhea" id="RHEA-COMP:12103"/>
        <dbReference type="Rhea" id="RHEA-COMP:12104"/>
        <dbReference type="ChEBI" id="CHEBI:15378"/>
        <dbReference type="ChEBI" id="CHEBI:30616"/>
        <dbReference type="ChEBI" id="CHEBI:90418"/>
        <dbReference type="ChEBI" id="CHEBI:90420"/>
        <dbReference type="ChEBI" id="CHEBI:456216"/>
        <dbReference type="EC" id="2.7.1.172"/>
    </reaction>
    <physiologicalReaction direction="left-to-right" evidence="2">
        <dbReference type="Rhea" id="RHEA:48433"/>
    </physiologicalReaction>
</comment>
<reference evidence="3 4" key="1">
    <citation type="submission" date="2017-10" db="EMBL/GenBank/DDBJ databases">
        <title>Comparative genomics in systemic dimorphic fungi from Ajellomycetaceae.</title>
        <authorList>
            <person name="Munoz J.F."/>
            <person name="Mcewen J.G."/>
            <person name="Clay O.K."/>
            <person name="Cuomo C.A."/>
        </authorList>
    </citation>
    <scope>NUCLEOTIDE SEQUENCE [LARGE SCALE GENOMIC DNA]</scope>
    <source>
        <strain evidence="3 4">UAMH7299</strain>
    </source>
</reference>
<comment type="caution">
    <text evidence="3">The sequence shown here is derived from an EMBL/GenBank/DDBJ whole genome shotgun (WGS) entry which is preliminary data.</text>
</comment>
<dbReference type="InterPro" id="IPR016477">
    <property type="entry name" value="Fructo-/Ketosamine-3-kinase"/>
</dbReference>
<dbReference type="EC" id="2.7.1.172" evidence="1"/>
<organism evidence="3 4">
    <name type="scientific">Polytolypa hystricis (strain UAMH7299)</name>
    <dbReference type="NCBI Taxonomy" id="1447883"/>
    <lineage>
        <taxon>Eukaryota</taxon>
        <taxon>Fungi</taxon>
        <taxon>Dikarya</taxon>
        <taxon>Ascomycota</taxon>
        <taxon>Pezizomycotina</taxon>
        <taxon>Eurotiomycetes</taxon>
        <taxon>Eurotiomycetidae</taxon>
        <taxon>Onygenales</taxon>
        <taxon>Onygenales incertae sedis</taxon>
        <taxon>Polytolypa</taxon>
    </lineage>
</organism>
<evidence type="ECO:0000256" key="2">
    <source>
        <dbReference type="ARBA" id="ARBA00048655"/>
    </source>
</evidence>
<dbReference type="PANTHER" id="PTHR12149">
    <property type="entry name" value="FRUCTOSAMINE 3 KINASE-RELATED PROTEIN"/>
    <property type="match status" value="1"/>
</dbReference>
<name>A0A2B7XHF4_POLH7</name>
<dbReference type="Gene3D" id="3.90.1200.10">
    <property type="match status" value="1"/>
</dbReference>
<evidence type="ECO:0000313" key="3">
    <source>
        <dbReference type="EMBL" id="PGH11164.1"/>
    </source>
</evidence>
<dbReference type="AlphaFoldDB" id="A0A2B7XHF4"/>
<dbReference type="PANTHER" id="PTHR12149:SF8">
    <property type="entry name" value="PROTEIN-RIBULOSAMINE 3-KINASE"/>
    <property type="match status" value="1"/>
</dbReference>
<evidence type="ECO:0000313" key="4">
    <source>
        <dbReference type="Proteomes" id="UP000224634"/>
    </source>
</evidence>